<dbReference type="PANTHER" id="PTHR12631:SF10">
    <property type="entry name" value="BETA-XYLOSIDASE-LIKE PROTEIN-RELATED"/>
    <property type="match status" value="1"/>
</dbReference>
<reference evidence="2" key="1">
    <citation type="submission" date="2020-05" db="EMBL/GenBank/DDBJ databases">
        <authorList>
            <person name="Chiriac C."/>
            <person name="Salcher M."/>
            <person name="Ghai R."/>
            <person name="Kavagutti S V."/>
        </authorList>
    </citation>
    <scope>NUCLEOTIDE SEQUENCE</scope>
</reference>
<dbReference type="Gene3D" id="3.20.20.80">
    <property type="entry name" value="Glycosidases"/>
    <property type="match status" value="1"/>
</dbReference>
<gene>
    <name evidence="2" type="ORF">UFOPK3772_03720</name>
</gene>
<dbReference type="InterPro" id="IPR017853">
    <property type="entry name" value="GH"/>
</dbReference>
<dbReference type="GO" id="GO:0004553">
    <property type="term" value="F:hydrolase activity, hydrolyzing O-glycosyl compounds"/>
    <property type="evidence" value="ECO:0007669"/>
    <property type="project" value="TreeGrafter"/>
</dbReference>
<dbReference type="Pfam" id="PF00691">
    <property type="entry name" value="OmpA"/>
    <property type="match status" value="1"/>
</dbReference>
<dbReference type="Gene3D" id="2.60.40.230">
    <property type="entry name" value="Neocarzinostatin-like"/>
    <property type="match status" value="1"/>
</dbReference>
<dbReference type="InterPro" id="IPR006665">
    <property type="entry name" value="OmpA-like"/>
</dbReference>
<evidence type="ECO:0000313" key="2">
    <source>
        <dbReference type="EMBL" id="CAB4976547.1"/>
    </source>
</evidence>
<dbReference type="InterPro" id="IPR027273">
    <property type="entry name" value="Neocarzinostatin-like"/>
</dbReference>
<organism evidence="2">
    <name type="scientific">freshwater metagenome</name>
    <dbReference type="NCBI Taxonomy" id="449393"/>
    <lineage>
        <taxon>unclassified sequences</taxon>
        <taxon>metagenomes</taxon>
        <taxon>ecological metagenomes</taxon>
    </lineage>
</organism>
<dbReference type="SUPFAM" id="SSF103088">
    <property type="entry name" value="OmpA-like"/>
    <property type="match status" value="1"/>
</dbReference>
<dbReference type="PANTHER" id="PTHR12631">
    <property type="entry name" value="ALPHA-L-IDURONIDASE"/>
    <property type="match status" value="1"/>
</dbReference>
<proteinExistence type="predicted"/>
<dbReference type="InterPro" id="IPR036737">
    <property type="entry name" value="OmpA-like_sf"/>
</dbReference>
<sequence length="623" mass="64167">MVNRIRPRASIGLAAAAALVLSLAVDAGRPAQAADENGVARMHACAPATSNFVSLEVAPEVTGAIPARAGMHRLWDLGVTWKDINPAAGSFVWTALDAQVAKAEAAGSTPLLVLGMTPQWAAANPNAGDPRWGAGTASPPRDINDWKAYVTAVVDRYGSRIGAYELWNEANLATFWTGSADQMADLTAAAYPIIKAKQPDAIVLLPSVTLRLRASMRRFVGPFLAALNTRGYPFDGFAIHSYPAGNLGPQDRVNDIVYWQSTVVNSVGAASPVLDRLTFDTEVNFGVAGPGATPGRAYSDAEGASIIQQTYLDSQSLGIDATFWYLYTAAPYSLLGVQLWQGAPLTLDAWAATRRVFAAGAPCPTAGAPSPFETDRKLAAVTSGLPAGAGKTSILDNGVAAAGAGQPSITGSRLTASGAGWSLSADTSTVRTTAAFGVSAGGNVTIQGSGYAPGTTVYVWLLSPPAFLASVTADANGAFTATVTMPAATTAGTHALQVNGFAPSGVVRSASIGIQAFSSPTSPTRAVVAFKAGKKKLDVTARVTLRDLVASLPKDAPTSTLVTGFAPRSGANGPDRSLARKRAKAVVAYLRKAGLSSSFTVKASTVPATKDSDRATVSVTWSP</sequence>
<dbReference type="SUPFAM" id="SSF49319">
    <property type="entry name" value="Actinoxanthin-like"/>
    <property type="match status" value="1"/>
</dbReference>
<protein>
    <submittedName>
        <fullName evidence="2">Unannotated protein</fullName>
    </submittedName>
</protein>
<evidence type="ECO:0000259" key="1">
    <source>
        <dbReference type="Pfam" id="PF00691"/>
    </source>
</evidence>
<accession>A0A6J7M7C8</accession>
<name>A0A6J7M7C8_9ZZZZ</name>
<dbReference type="InterPro" id="IPR051923">
    <property type="entry name" value="Glycosyl_Hydrolase_39"/>
</dbReference>
<dbReference type="AlphaFoldDB" id="A0A6J7M7C8"/>
<dbReference type="EMBL" id="CAFBNE010000274">
    <property type="protein sequence ID" value="CAB4976547.1"/>
    <property type="molecule type" value="Genomic_DNA"/>
</dbReference>
<dbReference type="SUPFAM" id="SSF51445">
    <property type="entry name" value="(Trans)glycosidases"/>
    <property type="match status" value="1"/>
</dbReference>
<dbReference type="Gene3D" id="3.30.1330.60">
    <property type="entry name" value="OmpA-like domain"/>
    <property type="match status" value="1"/>
</dbReference>
<feature type="domain" description="OmpA-like" evidence="1">
    <location>
        <begin position="530"/>
        <end position="605"/>
    </location>
</feature>